<evidence type="ECO:0000313" key="2">
    <source>
        <dbReference type="Proteomes" id="UP000199642"/>
    </source>
</evidence>
<dbReference type="EMBL" id="FOPC01000003">
    <property type="protein sequence ID" value="SFG36140.1"/>
    <property type="molecule type" value="Genomic_DNA"/>
</dbReference>
<dbReference type="Pfam" id="PF11617">
    <property type="entry name" value="Cu-binding_MopE"/>
    <property type="match status" value="2"/>
</dbReference>
<proteinExistence type="predicted"/>
<dbReference type="NCBIfam" id="NF033662">
    <property type="entry name" value="acid_disulf_rpt"/>
    <property type="match status" value="1"/>
</dbReference>
<keyword evidence="2" id="KW-1185">Reference proteome</keyword>
<accession>A0A1I2R6U8</accession>
<dbReference type="OrthoDB" id="665834at2"/>
<evidence type="ECO:0008006" key="3">
    <source>
        <dbReference type="Google" id="ProtNLM"/>
    </source>
</evidence>
<dbReference type="Proteomes" id="UP000199642">
    <property type="component" value="Unassembled WGS sequence"/>
</dbReference>
<dbReference type="InterPro" id="IPR018247">
    <property type="entry name" value="EF_Hand_1_Ca_BS"/>
</dbReference>
<protein>
    <recommendedName>
        <fullName evidence="3">Thrombospondin type 3 repeat-containing protein</fullName>
    </recommendedName>
</protein>
<organism evidence="1 2">
    <name type="scientific">Algoriphagus hitonicola</name>
    <dbReference type="NCBI Taxonomy" id="435880"/>
    <lineage>
        <taxon>Bacteria</taxon>
        <taxon>Pseudomonadati</taxon>
        <taxon>Bacteroidota</taxon>
        <taxon>Cytophagia</taxon>
        <taxon>Cytophagales</taxon>
        <taxon>Cyclobacteriaceae</taxon>
        <taxon>Algoriphagus</taxon>
    </lineage>
</organism>
<dbReference type="InterPro" id="IPR021655">
    <property type="entry name" value="Put_metal-bd"/>
</dbReference>
<name>A0A1I2R6U8_9BACT</name>
<sequence>MKPKKSTLIILVVCISYFSCGENCTEKSWYRDADGDGFGDPLNSTLACDQPSGFVSDNTDFDDANASANPGASEICNDGIDNDGNGFIDCEDLGCQSSNLIECNCSDDLDNDGDGFVDCDDFDCEGNPAC</sequence>
<dbReference type="PROSITE" id="PS00018">
    <property type="entry name" value="EF_HAND_1"/>
    <property type="match status" value="2"/>
</dbReference>
<dbReference type="AlphaFoldDB" id="A0A1I2R6U8"/>
<evidence type="ECO:0000313" key="1">
    <source>
        <dbReference type="EMBL" id="SFG36140.1"/>
    </source>
</evidence>
<dbReference type="RefSeq" id="WP_092789549.1">
    <property type="nucleotide sequence ID" value="NZ_FOPC01000003.1"/>
</dbReference>
<reference evidence="2" key="1">
    <citation type="submission" date="2016-10" db="EMBL/GenBank/DDBJ databases">
        <authorList>
            <person name="Varghese N."/>
            <person name="Submissions S."/>
        </authorList>
    </citation>
    <scope>NUCLEOTIDE SEQUENCE [LARGE SCALE GENOMIC DNA]</scope>
    <source>
        <strain evidence="2">DSM 19315</strain>
    </source>
</reference>
<dbReference type="STRING" id="435880.SAMN04487988_10394"/>
<gene>
    <name evidence="1" type="ORF">SAMN04487988_10394</name>
</gene>